<dbReference type="GO" id="GO:0005886">
    <property type="term" value="C:plasma membrane"/>
    <property type="evidence" value="ECO:0007669"/>
    <property type="project" value="TreeGrafter"/>
</dbReference>
<dbReference type="InterPro" id="IPR052894">
    <property type="entry name" value="AsmA-related"/>
</dbReference>
<gene>
    <name evidence="1" type="ORF">E5K04_07160</name>
</gene>
<dbReference type="Pfam" id="PF05359">
    <property type="entry name" value="DUF748"/>
    <property type="match status" value="1"/>
</dbReference>
<keyword evidence="2" id="KW-1185">Reference proteome</keyword>
<evidence type="ECO:0000313" key="1">
    <source>
        <dbReference type="EMBL" id="TIC83791.1"/>
    </source>
</evidence>
<dbReference type="GO" id="GO:0090313">
    <property type="term" value="P:regulation of protein targeting to membrane"/>
    <property type="evidence" value="ECO:0007669"/>
    <property type="project" value="TreeGrafter"/>
</dbReference>
<proteinExistence type="predicted"/>
<dbReference type="AlphaFoldDB" id="A0A4T0UY40"/>
<dbReference type="PANTHER" id="PTHR30441:SF8">
    <property type="entry name" value="DUF748 DOMAIN-CONTAINING PROTEIN"/>
    <property type="match status" value="1"/>
</dbReference>
<dbReference type="Proteomes" id="UP000308891">
    <property type="component" value="Unassembled WGS sequence"/>
</dbReference>
<dbReference type="RefSeq" id="WP_136552433.1">
    <property type="nucleotide sequence ID" value="NZ_STGJ01000006.1"/>
</dbReference>
<dbReference type="EMBL" id="STGJ01000006">
    <property type="protein sequence ID" value="TIC83791.1"/>
    <property type="molecule type" value="Genomic_DNA"/>
</dbReference>
<dbReference type="PANTHER" id="PTHR30441">
    <property type="entry name" value="DUF748 DOMAIN-CONTAINING PROTEIN"/>
    <property type="match status" value="1"/>
</dbReference>
<name>A0A4T0UY40_9NEIS</name>
<comment type="caution">
    <text evidence="1">The sequence shown here is derived from an EMBL/GenBank/DDBJ whole genome shotgun (WGS) entry which is preliminary data.</text>
</comment>
<dbReference type="OrthoDB" id="9757969at2"/>
<protein>
    <submittedName>
        <fullName evidence="1">DUF748 domain-containing protein</fullName>
    </submittedName>
</protein>
<sequence>MTAPDPQQAPSSPRRPWRRLGQGALALLLVLLMLAAAARWLAPGWVAREAGEWAQARGYRLSLGEVEIEPWALAASVGPYRLADAGGAELAAGERARVRVAFWPLVTGRVDLAELTLAKPTLTLERAADGQWNWARFAQAASPAGKPAAAKEPLRLTVADASVSGGRLRLIDRQGSLREFDAQGLTLAVHELSTESADGRVSLAARLPDGARLAWQGSGGLSPLNLQGKLSLTALKAASFWPWLAPHLRLALPPAGSVSASTAYRFSLKKDVPELALSALAVSFDNWQLSAPGTRSELALGRLAFSGGTLDLAARTLSFEAVGVDSLRLAATRKRDGLIDWLAALPAREAAEADKGQAKDGWQVQLQKIRLTDSHYALVDRGFVRPLQVNASAPEITARFRLDRGGGFTLDEAGGQVGAVSVGSEGAEPLFTLAGATLAGGVVDGARARASLGTLALAGLDARVRRLRDGQLEAARVFETASPSAKASPAAKAGQATGPAWQLGYPAVTLEDSRVRWQDDTVARPVVFELTDIAGQAAPDGDGVVARVDARAGRGRLSVDGRVAGETVDARVRADALPLQPFAPYALAGTPLTLAAGSVSADLATRLNGARWQVSGAGSIDALRILESGQRQPLLAWQRLGVQGMKADAQGVSIARARLTRPTARFILDKERRSNVEKLFAGRSGGETPPAAGKGGAYRFNLRTLQVSGGALEFADLGMQPVFGTRIHDLSGSVLGLTSTPGRRATVSFDGDVDEYGDVRIRGRLQPFAVTDDLDMQLAFRNIPVGSLNPYSMNFAGWRVDDGRLSVDLGYRIDARKLTADNRVVIKSLKLGEEIPDYQGTRLPLKLAVALLEDADGVIDLDLPVSGSLDDPKFSYGHLVWQAVRNVIVKVATAPFRALAALMGSEGFDEVYAVPGEAALTPPEREKLATLAKLLERRSQLTVAIGGGFDAKADRVALARARVDRAVLTAAGFAPPAGEPLPVPDLSDPAQRAAIKSVYADKIGRVALLKRIVELPDDDARYRSLLDEMVASERVDDASLTSLADARARAARAALLAADPSLAGRVTQAGAQAVSAGADGVPLVLEAGRAASPAQEASAPVAG</sequence>
<reference evidence="1 2" key="1">
    <citation type="submission" date="2019-04" db="EMBL/GenBank/DDBJ databases">
        <title>Crenobacter sp. nov.</title>
        <authorList>
            <person name="Shi S."/>
        </authorList>
    </citation>
    <scope>NUCLEOTIDE SEQUENCE [LARGE SCALE GENOMIC DNA]</scope>
    <source>
        <strain evidence="1 2">GY 70310</strain>
    </source>
</reference>
<evidence type="ECO:0000313" key="2">
    <source>
        <dbReference type="Proteomes" id="UP000308891"/>
    </source>
</evidence>
<accession>A0A4T0UY40</accession>
<organism evidence="1 2">
    <name type="scientific">Crenobacter intestini</name>
    <dbReference type="NCBI Taxonomy" id="2563443"/>
    <lineage>
        <taxon>Bacteria</taxon>
        <taxon>Pseudomonadati</taxon>
        <taxon>Pseudomonadota</taxon>
        <taxon>Betaproteobacteria</taxon>
        <taxon>Neisseriales</taxon>
        <taxon>Neisseriaceae</taxon>
        <taxon>Crenobacter</taxon>
    </lineage>
</organism>
<dbReference type="InterPro" id="IPR008023">
    <property type="entry name" value="DUF748"/>
</dbReference>